<comment type="caution">
    <text evidence="3">The sequence shown here is derived from an EMBL/GenBank/DDBJ whole genome shotgun (WGS) entry which is preliminary data.</text>
</comment>
<dbReference type="InterPro" id="IPR006572">
    <property type="entry name" value="Znf_DBF"/>
</dbReference>
<accession>A0A0V0QA56</accession>
<dbReference type="InParanoid" id="A0A0V0QA56"/>
<keyword evidence="1" id="KW-0479">Metal-binding</keyword>
<evidence type="ECO:0000256" key="1">
    <source>
        <dbReference type="PROSITE-ProRule" id="PRU00600"/>
    </source>
</evidence>
<proteinExistence type="predicted"/>
<protein>
    <recommendedName>
        <fullName evidence="2">DBF4-type domain-containing protein</fullName>
    </recommendedName>
</protein>
<dbReference type="Proteomes" id="UP000054937">
    <property type="component" value="Unassembled WGS sequence"/>
</dbReference>
<dbReference type="OrthoDB" id="292999at2759"/>
<dbReference type="GO" id="GO:0003676">
    <property type="term" value="F:nucleic acid binding"/>
    <property type="evidence" value="ECO:0007669"/>
    <property type="project" value="InterPro"/>
</dbReference>
<evidence type="ECO:0000313" key="4">
    <source>
        <dbReference type="Proteomes" id="UP000054937"/>
    </source>
</evidence>
<dbReference type="EMBL" id="LDAU01000224">
    <property type="protein sequence ID" value="KRW98948.1"/>
    <property type="molecule type" value="Genomic_DNA"/>
</dbReference>
<organism evidence="3 4">
    <name type="scientific">Pseudocohnilembus persalinus</name>
    <name type="common">Ciliate</name>
    <dbReference type="NCBI Taxonomy" id="266149"/>
    <lineage>
        <taxon>Eukaryota</taxon>
        <taxon>Sar</taxon>
        <taxon>Alveolata</taxon>
        <taxon>Ciliophora</taxon>
        <taxon>Intramacronucleata</taxon>
        <taxon>Oligohymenophorea</taxon>
        <taxon>Scuticociliatia</taxon>
        <taxon>Philasterida</taxon>
        <taxon>Pseudocohnilembidae</taxon>
        <taxon>Pseudocohnilembus</taxon>
    </lineage>
</organism>
<sequence length="523" mass="62363">MTPKQQNKNSTKTRRKNTQVKCRANCAQHKFIFKPKAEKQYHQKATIQYCPVRCDQDKVENVIPQINPDGKKYYPLFWIDLDKDHYKQHEEKYKDEHEKKVLDYMQEKEELYEPKPGRKTRWCAVCKLQYNDYLEHVSKKEHSNHLMNNKFIEEINKIAEQYPYKKRQEYTSLQVKTTSEEISNKENISTTLENNDIESENIQLENTTKQKSAKQNSQQTQDITLKHNYQQQQQLQQKNAPYLNNSEIIFPDYNQKQQQQFQSNTQQQQQQNYNIYPTNSNASNFQKQSFIPQSQQQQQYQIIQNQCNPGVFQQSNNSPTVLQNASIQNNNNTNGNLVMSQHNQSDNLSYQSQFKQSKKRNLSQINHLSLHQSGNLEQIKKQQKQQIIDLTQDDNNEYNTQIIPQQQQQSQIQQQQQQQQQYTYNQEAYFNQQGQCAVKSLQQIQQLPQQETQFQPNNQNHLIQNKLYLNNQGSMMPINQDFNARWQNPDTNTNQFNNKLTMYQKSPFAPQYQQQQLQQQFKC</sequence>
<reference evidence="3 4" key="1">
    <citation type="journal article" date="2015" name="Sci. Rep.">
        <title>Genome of the facultative scuticociliatosis pathogen Pseudocohnilembus persalinus provides insight into its virulence through horizontal gene transfer.</title>
        <authorList>
            <person name="Xiong J."/>
            <person name="Wang G."/>
            <person name="Cheng J."/>
            <person name="Tian M."/>
            <person name="Pan X."/>
            <person name="Warren A."/>
            <person name="Jiang C."/>
            <person name="Yuan D."/>
            <person name="Miao W."/>
        </authorList>
    </citation>
    <scope>NUCLEOTIDE SEQUENCE [LARGE SCALE GENOMIC DNA]</scope>
    <source>
        <strain evidence="3">36N120E</strain>
    </source>
</reference>
<evidence type="ECO:0000313" key="3">
    <source>
        <dbReference type="EMBL" id="KRW98948.1"/>
    </source>
</evidence>
<keyword evidence="1" id="KW-0863">Zinc-finger</keyword>
<dbReference type="AlphaFoldDB" id="A0A0V0QA56"/>
<feature type="domain" description="DBF4-type" evidence="2">
    <location>
        <begin position="116"/>
        <end position="165"/>
    </location>
</feature>
<gene>
    <name evidence="3" type="ORF">PPERSA_00775</name>
</gene>
<name>A0A0V0QA56_PSEPJ</name>
<keyword evidence="1" id="KW-0862">Zinc</keyword>
<dbReference type="PROSITE" id="PS51265">
    <property type="entry name" value="ZF_DBF4"/>
    <property type="match status" value="1"/>
</dbReference>
<dbReference type="GO" id="GO:0008270">
    <property type="term" value="F:zinc ion binding"/>
    <property type="evidence" value="ECO:0007669"/>
    <property type="project" value="UniProtKB-KW"/>
</dbReference>
<evidence type="ECO:0000259" key="2">
    <source>
        <dbReference type="PROSITE" id="PS51265"/>
    </source>
</evidence>
<keyword evidence="4" id="KW-1185">Reference proteome</keyword>